<feature type="domain" description="Transmembrane protein 127 transmembrane region" evidence="6">
    <location>
        <begin position="82"/>
        <end position="194"/>
    </location>
</feature>
<accession>A0A9D3SV26</accession>
<dbReference type="PANTHER" id="PTHR28358:SF1">
    <property type="entry name" value="TRANSMEMBRANE PROTEIN 127"/>
    <property type="match status" value="1"/>
</dbReference>
<dbReference type="OrthoDB" id="10030622at2759"/>
<dbReference type="InterPro" id="IPR046795">
    <property type="entry name" value="TMEM127_TM"/>
</dbReference>
<dbReference type="GO" id="GO:0016020">
    <property type="term" value="C:membrane"/>
    <property type="evidence" value="ECO:0007669"/>
    <property type="project" value="TreeGrafter"/>
</dbReference>
<dbReference type="GO" id="GO:0032007">
    <property type="term" value="P:negative regulation of TOR signaling"/>
    <property type="evidence" value="ECO:0007669"/>
    <property type="project" value="InterPro"/>
</dbReference>
<dbReference type="EMBL" id="JAHKSW010000005">
    <property type="protein sequence ID" value="KAG7332328.1"/>
    <property type="molecule type" value="Genomic_DNA"/>
</dbReference>
<dbReference type="Pfam" id="PF14917">
    <property type="entry name" value="CCDC74_C"/>
    <property type="match status" value="1"/>
</dbReference>
<reference evidence="7 8" key="1">
    <citation type="submission" date="2021-06" db="EMBL/GenBank/DDBJ databases">
        <title>Chromosome-level genome assembly of the red-tail catfish (Hemibagrus wyckioides).</title>
        <authorList>
            <person name="Shao F."/>
        </authorList>
    </citation>
    <scope>NUCLEOTIDE SEQUENCE [LARGE SCALE GENOMIC DNA]</scope>
    <source>
        <strain evidence="7">EC202008001</strain>
        <tissue evidence="7">Blood</tissue>
    </source>
</reference>
<dbReference type="InterPro" id="IPR033331">
    <property type="entry name" value="TMEM127"/>
</dbReference>
<proteinExistence type="predicted"/>
<feature type="coiled-coil region" evidence="1">
    <location>
        <begin position="300"/>
        <end position="327"/>
    </location>
</feature>
<evidence type="ECO:0000259" key="5">
    <source>
        <dbReference type="Pfam" id="PF14917"/>
    </source>
</evidence>
<dbReference type="InterPro" id="IPR039496">
    <property type="entry name" value="CCDC92/74_N"/>
</dbReference>
<protein>
    <recommendedName>
        <fullName evidence="9">Transmembrane protein 127</fullName>
    </recommendedName>
</protein>
<dbReference type="Pfam" id="PF14916">
    <property type="entry name" value="CCDC92"/>
    <property type="match status" value="1"/>
</dbReference>
<evidence type="ECO:0000313" key="8">
    <source>
        <dbReference type="Proteomes" id="UP000824219"/>
    </source>
</evidence>
<feature type="transmembrane region" description="Helical" evidence="3">
    <location>
        <begin position="89"/>
        <end position="115"/>
    </location>
</feature>
<feature type="domain" description="CCDC92/74 N-terminal" evidence="4">
    <location>
        <begin position="287"/>
        <end position="332"/>
    </location>
</feature>
<dbReference type="GO" id="GO:0008285">
    <property type="term" value="P:negative regulation of cell population proliferation"/>
    <property type="evidence" value="ECO:0007669"/>
    <property type="project" value="InterPro"/>
</dbReference>
<name>A0A9D3SV26_9TELE</name>
<gene>
    <name evidence="7" type="ORF">KOW79_004162</name>
</gene>
<keyword evidence="1" id="KW-0175">Coiled coil</keyword>
<evidence type="ECO:0000313" key="7">
    <source>
        <dbReference type="EMBL" id="KAG7332328.1"/>
    </source>
</evidence>
<dbReference type="PANTHER" id="PTHR28358">
    <property type="entry name" value="TRANSMEMBRANE PROTEIN 127"/>
    <property type="match status" value="1"/>
</dbReference>
<evidence type="ECO:0000259" key="4">
    <source>
        <dbReference type="Pfam" id="PF14916"/>
    </source>
</evidence>
<keyword evidence="3" id="KW-0472">Membrane</keyword>
<feature type="transmembrane region" description="Helical" evidence="3">
    <location>
        <begin position="127"/>
        <end position="149"/>
    </location>
</feature>
<sequence>MYAPAGNTLPGARRRRGGPAIPKQPERSLASAFPGALSITALCTALAEPAWLRVHGGTCPRQELGVADVLGYVDEKLIEDYCINSQTVLLLRVIAAFCFLGILCSLTAFLLDVFGPKHPALKITRRYAFAHIFTVLQCATVIGFCYWASELILTLQQQHKKYHGSLIYVTFAISFYLVAGAGGASILATAANLLRHYPTEEEEQALELLSEMEESNLPPSCLRFFDRGDVLLEASRISSSSWSRVGTLDRARNPPIFICECEHKATPSYRHGHKTTQTGVEMDTTGTRVASLEKDILFLQQTHKTTLEKLHEEIEHLKRANKELQYQLIMGAYLPPKEPSSGGLQEKRCQTGVISSKEKPGTRHHGVEQNTSIVMSLLPLRIQDSSSHPPRAPTLQECEDKIRQLHNANTLQSQELLRVKAVLRDLLNKKKLSPEVYKLKKTYFSDNTSEELTHIPKLSPMFLPQIQHQTKVSVREKVILPAIRKTLSSNLTERQKRAQDVHKMRLRRAIFS</sequence>
<feature type="transmembrane region" description="Helical" evidence="3">
    <location>
        <begin position="169"/>
        <end position="194"/>
    </location>
</feature>
<evidence type="ECO:0008006" key="9">
    <source>
        <dbReference type="Google" id="ProtNLM"/>
    </source>
</evidence>
<organism evidence="7 8">
    <name type="scientific">Hemibagrus wyckioides</name>
    <dbReference type="NCBI Taxonomy" id="337641"/>
    <lineage>
        <taxon>Eukaryota</taxon>
        <taxon>Metazoa</taxon>
        <taxon>Chordata</taxon>
        <taxon>Craniata</taxon>
        <taxon>Vertebrata</taxon>
        <taxon>Euteleostomi</taxon>
        <taxon>Actinopterygii</taxon>
        <taxon>Neopterygii</taxon>
        <taxon>Teleostei</taxon>
        <taxon>Ostariophysi</taxon>
        <taxon>Siluriformes</taxon>
        <taxon>Bagridae</taxon>
        <taxon>Hemibagrus</taxon>
    </lineage>
</organism>
<keyword evidence="3" id="KW-0812">Transmembrane</keyword>
<evidence type="ECO:0000256" key="2">
    <source>
        <dbReference type="SAM" id="MobiDB-lite"/>
    </source>
</evidence>
<evidence type="ECO:0000256" key="3">
    <source>
        <dbReference type="SAM" id="Phobius"/>
    </source>
</evidence>
<evidence type="ECO:0000259" key="6">
    <source>
        <dbReference type="Pfam" id="PF20517"/>
    </source>
</evidence>
<keyword evidence="8" id="KW-1185">Reference proteome</keyword>
<feature type="domain" description="Coiled coil protein 74 C-terminal" evidence="5">
    <location>
        <begin position="386"/>
        <end position="508"/>
    </location>
</feature>
<feature type="region of interest" description="Disordered" evidence="2">
    <location>
        <begin position="1"/>
        <end position="26"/>
    </location>
</feature>
<dbReference type="InterPro" id="IPR029422">
    <property type="entry name" value="CCDC74_C"/>
</dbReference>
<comment type="caution">
    <text evidence="7">The sequence shown here is derived from an EMBL/GenBank/DDBJ whole genome shotgun (WGS) entry which is preliminary data.</text>
</comment>
<keyword evidence="3" id="KW-1133">Transmembrane helix</keyword>
<dbReference type="Proteomes" id="UP000824219">
    <property type="component" value="Linkage Group LG05"/>
</dbReference>
<dbReference type="Pfam" id="PF20517">
    <property type="entry name" value="TMEM127"/>
    <property type="match status" value="1"/>
</dbReference>
<dbReference type="AlphaFoldDB" id="A0A9D3SV26"/>
<evidence type="ECO:0000256" key="1">
    <source>
        <dbReference type="SAM" id="Coils"/>
    </source>
</evidence>